<sequence>MLFGYDTGIILAVLAITSLCSAGPFLGAIIADLTADKYGRKGPMYVGFALFTVEAILQAPGYSVPQMAVGRLTVGLGVGSAAMIVPAYIAEIAPMKYRGHMVGLNNVSITGGQVISYAIGAAFASVPHGWRYMVGLGGVPSIFLAILPPLCPESPCQLISYGKVEEAVNLSTQGRSRWDIVKELNRNPAHFRALVCACRLIGFSNPVAVNLVVSGTNMVSACINMPPVDPVGRRCLLVSTACGMAAGLLAVAISFVYIPMSLDTLEVQDNTITPTAIVVLVFIIWFVAFYGVSSGNTAWMSADFFSTEVRAIGTMFMTCCCWGSDFFASSAFLSMMKGITPSGAFGFYACLCFIGWILIIFFYPEMSGLTLEESQEVFQHGFGVRYARQLRKERRRGGE</sequence>
<feature type="transmembrane region" description="Helical" evidence="7">
    <location>
        <begin position="102"/>
        <end position="124"/>
    </location>
</feature>
<evidence type="ECO:0000256" key="3">
    <source>
        <dbReference type="ARBA" id="ARBA00022448"/>
    </source>
</evidence>
<proteinExistence type="inferred from homology"/>
<evidence type="ECO:0000256" key="4">
    <source>
        <dbReference type="ARBA" id="ARBA00022692"/>
    </source>
</evidence>
<dbReference type="GO" id="GO:1904679">
    <property type="term" value="P:myo-inositol import across plasma membrane"/>
    <property type="evidence" value="ECO:0007669"/>
    <property type="project" value="TreeGrafter"/>
</dbReference>
<dbReference type="InterPro" id="IPR005828">
    <property type="entry name" value="MFS_sugar_transport-like"/>
</dbReference>
<accession>A0A5N6HA61</accession>
<dbReference type="PROSITE" id="PS50850">
    <property type="entry name" value="MFS"/>
    <property type="match status" value="1"/>
</dbReference>
<feature type="transmembrane region" description="Helical" evidence="7">
    <location>
        <begin position="12"/>
        <end position="31"/>
    </location>
</feature>
<dbReference type="Pfam" id="PF00083">
    <property type="entry name" value="Sugar_tr"/>
    <property type="match status" value="2"/>
</dbReference>
<evidence type="ECO:0000256" key="1">
    <source>
        <dbReference type="ARBA" id="ARBA00004141"/>
    </source>
</evidence>
<feature type="transmembrane region" description="Helical" evidence="7">
    <location>
        <begin position="130"/>
        <end position="151"/>
    </location>
</feature>
<evidence type="ECO:0000256" key="7">
    <source>
        <dbReference type="SAM" id="Phobius"/>
    </source>
</evidence>
<dbReference type="InterPro" id="IPR020846">
    <property type="entry name" value="MFS_dom"/>
</dbReference>
<feature type="transmembrane region" description="Helical" evidence="7">
    <location>
        <begin position="272"/>
        <end position="292"/>
    </location>
</feature>
<comment type="similarity">
    <text evidence="2">Belongs to the major facilitator superfamily. Sugar transporter (TC 2.A.1.1) family.</text>
</comment>
<dbReference type="PANTHER" id="PTHR48020:SF22">
    <property type="entry name" value="MAJOR FACILITATOR SUPERFAMILY (MFS) PROFILE DOMAIN-CONTAINING PROTEIN-RELATED"/>
    <property type="match status" value="1"/>
</dbReference>
<evidence type="ECO:0000256" key="6">
    <source>
        <dbReference type="ARBA" id="ARBA00023136"/>
    </source>
</evidence>
<dbReference type="Proteomes" id="UP000325434">
    <property type="component" value="Unassembled WGS sequence"/>
</dbReference>
<dbReference type="VEuPathDB" id="FungiDB:F9C07_2204534"/>
<dbReference type="VEuPathDB" id="FungiDB:AFLA_009755"/>
<feature type="transmembrane region" description="Helical" evidence="7">
    <location>
        <begin position="68"/>
        <end position="90"/>
    </location>
</feature>
<dbReference type="GO" id="GO:0005366">
    <property type="term" value="F:myo-inositol:proton symporter activity"/>
    <property type="evidence" value="ECO:0007669"/>
    <property type="project" value="TreeGrafter"/>
</dbReference>
<dbReference type="PRINTS" id="PR00171">
    <property type="entry name" value="SUGRTRNSPORT"/>
</dbReference>
<organism evidence="9">
    <name type="scientific">Aspergillus flavus</name>
    <dbReference type="NCBI Taxonomy" id="5059"/>
    <lineage>
        <taxon>Eukaryota</taxon>
        <taxon>Fungi</taxon>
        <taxon>Dikarya</taxon>
        <taxon>Ascomycota</taxon>
        <taxon>Pezizomycotina</taxon>
        <taxon>Eurotiomycetes</taxon>
        <taxon>Eurotiomycetidae</taxon>
        <taxon>Eurotiales</taxon>
        <taxon>Aspergillaceae</taxon>
        <taxon>Aspergillus</taxon>
        <taxon>Aspergillus subgen. Circumdati</taxon>
    </lineage>
</organism>
<dbReference type="AlphaFoldDB" id="A0A5N6HA61"/>
<dbReference type="InterPro" id="IPR003663">
    <property type="entry name" value="Sugar/inositol_transpt"/>
</dbReference>
<feature type="transmembrane region" description="Helical" evidence="7">
    <location>
        <begin position="235"/>
        <end position="260"/>
    </location>
</feature>
<evidence type="ECO:0000256" key="2">
    <source>
        <dbReference type="ARBA" id="ARBA00010992"/>
    </source>
</evidence>
<dbReference type="PANTHER" id="PTHR48020">
    <property type="entry name" value="PROTON MYO-INOSITOL COTRANSPORTER"/>
    <property type="match status" value="1"/>
</dbReference>
<dbReference type="VEuPathDB" id="FungiDB:AFLA_009756"/>
<keyword evidence="3" id="KW-0813">Transport</keyword>
<dbReference type="EMBL" id="ML734561">
    <property type="protein sequence ID" value="KAB8251047.1"/>
    <property type="molecule type" value="Genomic_DNA"/>
</dbReference>
<dbReference type="Gene3D" id="1.20.1250.20">
    <property type="entry name" value="MFS general substrate transporter like domains"/>
    <property type="match status" value="2"/>
</dbReference>
<feature type="transmembrane region" description="Helical" evidence="7">
    <location>
        <begin position="312"/>
        <end position="333"/>
    </location>
</feature>
<keyword evidence="6 7" id="KW-0472">Membrane</keyword>
<protein>
    <submittedName>
        <fullName evidence="9">Major facilitator superfamily domain-containing protein</fullName>
    </submittedName>
</protein>
<evidence type="ECO:0000259" key="8">
    <source>
        <dbReference type="PROSITE" id="PS50850"/>
    </source>
</evidence>
<dbReference type="InterPro" id="IPR050814">
    <property type="entry name" value="Myo-inositol_Transporter"/>
</dbReference>
<keyword evidence="4 7" id="KW-0812">Transmembrane</keyword>
<evidence type="ECO:0000313" key="9">
    <source>
        <dbReference type="EMBL" id="KAB8251047.1"/>
    </source>
</evidence>
<evidence type="ECO:0000256" key="5">
    <source>
        <dbReference type="ARBA" id="ARBA00022989"/>
    </source>
</evidence>
<feature type="domain" description="Major facilitator superfamily (MFS) profile" evidence="8">
    <location>
        <begin position="1"/>
        <end position="367"/>
    </location>
</feature>
<name>A0A5N6HA61_ASPFL</name>
<dbReference type="GO" id="GO:0016020">
    <property type="term" value="C:membrane"/>
    <property type="evidence" value="ECO:0007669"/>
    <property type="project" value="UniProtKB-SubCell"/>
</dbReference>
<comment type="subcellular location">
    <subcellularLocation>
        <location evidence="1">Membrane</location>
        <topology evidence="1">Multi-pass membrane protein</topology>
    </subcellularLocation>
</comment>
<dbReference type="SUPFAM" id="SSF103473">
    <property type="entry name" value="MFS general substrate transporter"/>
    <property type="match status" value="1"/>
</dbReference>
<reference evidence="9" key="1">
    <citation type="submission" date="2019-04" db="EMBL/GenBank/DDBJ databases">
        <title>Friends and foes A comparative genomics study of 23 Aspergillus species from section Flavi.</title>
        <authorList>
            <consortium name="DOE Joint Genome Institute"/>
            <person name="Kjaerbolling I."/>
            <person name="Vesth T."/>
            <person name="Frisvad J.C."/>
            <person name="Nybo J.L."/>
            <person name="Theobald S."/>
            <person name="Kildgaard S."/>
            <person name="Isbrandt T."/>
            <person name="Kuo A."/>
            <person name="Sato A."/>
            <person name="Lyhne E.K."/>
            <person name="Kogle M.E."/>
            <person name="Wiebenga A."/>
            <person name="Kun R.S."/>
            <person name="Lubbers R.J."/>
            <person name="Makela M.R."/>
            <person name="Barry K."/>
            <person name="Chovatia M."/>
            <person name="Clum A."/>
            <person name="Daum C."/>
            <person name="Haridas S."/>
            <person name="He G."/>
            <person name="LaButti K."/>
            <person name="Lipzen A."/>
            <person name="Mondo S."/>
            <person name="Riley R."/>
            <person name="Salamov A."/>
            <person name="Simmons B.A."/>
            <person name="Magnuson J.K."/>
            <person name="Henrissat B."/>
            <person name="Mortensen U.H."/>
            <person name="Larsen T.O."/>
            <person name="Devries R.P."/>
            <person name="Grigoriev I.V."/>
            <person name="Machida M."/>
            <person name="Baker S.E."/>
            <person name="Andersen M.R."/>
        </authorList>
    </citation>
    <scope>NUCLEOTIDE SEQUENCE [LARGE SCALE GENOMIC DNA]</scope>
    <source>
        <strain evidence="9">CBS 121.62</strain>
    </source>
</reference>
<gene>
    <name evidence="9" type="ORF">BDV35DRAFT_376910</name>
</gene>
<feature type="transmembrane region" description="Helical" evidence="7">
    <location>
        <begin position="345"/>
        <end position="363"/>
    </location>
</feature>
<dbReference type="InterPro" id="IPR036259">
    <property type="entry name" value="MFS_trans_sf"/>
</dbReference>
<keyword evidence="5 7" id="KW-1133">Transmembrane helix</keyword>